<evidence type="ECO:0000256" key="4">
    <source>
        <dbReference type="ARBA" id="ARBA00023134"/>
    </source>
</evidence>
<evidence type="ECO:0000313" key="7">
    <source>
        <dbReference type="EMBL" id="KAG2381819.1"/>
    </source>
</evidence>
<dbReference type="SUPFAM" id="SSF52540">
    <property type="entry name" value="P-loop containing nucleoside triphosphate hydrolases"/>
    <property type="match status" value="1"/>
</dbReference>
<accession>A0AA88GMQ7</accession>
<sequence length="196" mass="22993">MAHRFLNNNQNKDENKHQDESLTDNEEELDNIFKAHNLKTSDEVFARKCILFNNFFETEHLVRNTNNTDISTYFTEHSFVASYDKVPAMPNKKFEIAIIGRSNVGKSSLVSSIFKGKSTQVKISKTPGRTQTLNYFLLKKLQLYIVDMPGYGFARVPKSLLRGWHVLIRDYFVNRIGFDKYLMTLWLLDVRRLRIY</sequence>
<dbReference type="InterPro" id="IPR030393">
    <property type="entry name" value="G_ENGB_dom"/>
</dbReference>
<proteinExistence type="predicted"/>
<keyword evidence="2" id="KW-0547">Nucleotide-binding</keyword>
<organism evidence="7 8">
    <name type="scientific">Naegleria lovaniensis</name>
    <name type="common">Amoeba</name>
    <dbReference type="NCBI Taxonomy" id="51637"/>
    <lineage>
        <taxon>Eukaryota</taxon>
        <taxon>Discoba</taxon>
        <taxon>Heterolobosea</taxon>
        <taxon>Tetramitia</taxon>
        <taxon>Eutetramitia</taxon>
        <taxon>Vahlkampfiidae</taxon>
        <taxon>Naegleria</taxon>
    </lineage>
</organism>
<reference evidence="7 8" key="1">
    <citation type="journal article" date="2018" name="BMC Genomics">
        <title>The genome of Naegleria lovaniensis, the basis for a comparative approach to unravel pathogenicity factors of the human pathogenic amoeba N. fowleri.</title>
        <authorList>
            <person name="Liechti N."/>
            <person name="Schurch N."/>
            <person name="Bruggmann R."/>
            <person name="Wittwer M."/>
        </authorList>
    </citation>
    <scope>NUCLEOTIDE SEQUENCE [LARGE SCALE GENOMIC DNA]</scope>
    <source>
        <strain evidence="7 8">ATCC 30569</strain>
    </source>
</reference>
<gene>
    <name evidence="7" type="ORF">C9374_006203</name>
</gene>
<keyword evidence="8" id="KW-1185">Reference proteome</keyword>
<dbReference type="Gene3D" id="3.40.50.300">
    <property type="entry name" value="P-loop containing nucleotide triphosphate hydrolases"/>
    <property type="match status" value="1"/>
</dbReference>
<dbReference type="RefSeq" id="XP_044547498.1">
    <property type="nucleotide sequence ID" value="XM_044696038.1"/>
</dbReference>
<dbReference type="PROSITE" id="PS51706">
    <property type="entry name" value="G_ENGB"/>
    <property type="match status" value="1"/>
</dbReference>
<evidence type="ECO:0000313" key="8">
    <source>
        <dbReference type="Proteomes" id="UP000816034"/>
    </source>
</evidence>
<protein>
    <recommendedName>
        <fullName evidence="6">EngB-type G domain-containing protein</fullName>
    </recommendedName>
</protein>
<evidence type="ECO:0000256" key="3">
    <source>
        <dbReference type="ARBA" id="ARBA00022842"/>
    </source>
</evidence>
<dbReference type="GO" id="GO:0046872">
    <property type="term" value="F:metal ion binding"/>
    <property type="evidence" value="ECO:0007669"/>
    <property type="project" value="UniProtKB-KW"/>
</dbReference>
<feature type="compositionally biased region" description="Basic and acidic residues" evidence="5">
    <location>
        <begin position="11"/>
        <end position="20"/>
    </location>
</feature>
<keyword evidence="1" id="KW-0479">Metal-binding</keyword>
<dbReference type="InterPro" id="IPR027417">
    <property type="entry name" value="P-loop_NTPase"/>
</dbReference>
<dbReference type="AlphaFoldDB" id="A0AA88GMQ7"/>
<dbReference type="Pfam" id="PF01926">
    <property type="entry name" value="MMR_HSR1"/>
    <property type="match status" value="1"/>
</dbReference>
<keyword evidence="3" id="KW-0460">Magnesium</keyword>
<dbReference type="InterPro" id="IPR006073">
    <property type="entry name" value="GTP-bd"/>
</dbReference>
<evidence type="ECO:0000256" key="2">
    <source>
        <dbReference type="ARBA" id="ARBA00022741"/>
    </source>
</evidence>
<evidence type="ECO:0000256" key="1">
    <source>
        <dbReference type="ARBA" id="ARBA00022723"/>
    </source>
</evidence>
<evidence type="ECO:0000259" key="6">
    <source>
        <dbReference type="PROSITE" id="PS51706"/>
    </source>
</evidence>
<feature type="domain" description="EngB-type G" evidence="6">
    <location>
        <begin position="92"/>
        <end position="196"/>
    </location>
</feature>
<dbReference type="EMBL" id="PYSW02000026">
    <property type="protein sequence ID" value="KAG2381819.1"/>
    <property type="molecule type" value="Genomic_DNA"/>
</dbReference>
<dbReference type="GO" id="GO:0005525">
    <property type="term" value="F:GTP binding"/>
    <property type="evidence" value="ECO:0007669"/>
    <property type="project" value="UniProtKB-KW"/>
</dbReference>
<comment type="caution">
    <text evidence="7">The sequence shown here is derived from an EMBL/GenBank/DDBJ whole genome shotgun (WGS) entry which is preliminary data.</text>
</comment>
<feature type="region of interest" description="Disordered" evidence="5">
    <location>
        <begin position="1"/>
        <end position="24"/>
    </location>
</feature>
<name>A0AA88GMQ7_NAELO</name>
<dbReference type="GeneID" id="68098657"/>
<feature type="compositionally biased region" description="Polar residues" evidence="5">
    <location>
        <begin position="1"/>
        <end position="10"/>
    </location>
</feature>
<keyword evidence="4" id="KW-0342">GTP-binding</keyword>
<dbReference type="PANTHER" id="PTHR11649:SF13">
    <property type="entry name" value="ENGB-TYPE G DOMAIN-CONTAINING PROTEIN"/>
    <property type="match status" value="1"/>
</dbReference>
<evidence type="ECO:0000256" key="5">
    <source>
        <dbReference type="SAM" id="MobiDB-lite"/>
    </source>
</evidence>
<dbReference type="PANTHER" id="PTHR11649">
    <property type="entry name" value="MSS1/TRME-RELATED GTP-BINDING PROTEIN"/>
    <property type="match status" value="1"/>
</dbReference>
<dbReference type="Proteomes" id="UP000816034">
    <property type="component" value="Unassembled WGS sequence"/>
</dbReference>